<protein>
    <recommendedName>
        <fullName evidence="1">F-box domain-containing protein</fullName>
    </recommendedName>
</protein>
<evidence type="ECO:0000313" key="2">
    <source>
        <dbReference type="EMBL" id="GBB87711.1"/>
    </source>
</evidence>
<dbReference type="EMBL" id="BEXD01000469">
    <property type="protein sequence ID" value="GBB87711.1"/>
    <property type="molecule type" value="Genomic_DNA"/>
</dbReference>
<dbReference type="Proteomes" id="UP000615446">
    <property type="component" value="Unassembled WGS sequence"/>
</dbReference>
<dbReference type="AlphaFoldDB" id="A0A2Z6QSL1"/>
<reference evidence="3" key="2">
    <citation type="submission" date="2019-10" db="EMBL/GenBank/DDBJ databases">
        <title>Conservation and host-specific expression of non-tandemly repeated heterogenous ribosome RNA gene in arbuscular mycorrhizal fungi.</title>
        <authorList>
            <person name="Maeda T."/>
            <person name="Kobayashi Y."/>
            <person name="Nakagawa T."/>
            <person name="Ezawa T."/>
            <person name="Yamaguchi K."/>
            <person name="Bino T."/>
            <person name="Nishimoto Y."/>
            <person name="Shigenobu S."/>
            <person name="Kawaguchi M."/>
        </authorList>
    </citation>
    <scope>NUCLEOTIDE SEQUENCE</scope>
    <source>
        <strain evidence="3">HR1</strain>
    </source>
</reference>
<dbReference type="Proteomes" id="UP000247702">
    <property type="component" value="Unassembled WGS sequence"/>
</dbReference>
<accession>A0A2Z6QSL1</accession>
<dbReference type="Pfam" id="PF12937">
    <property type="entry name" value="F-box-like"/>
    <property type="match status" value="1"/>
</dbReference>
<keyword evidence="4" id="KW-1185">Reference proteome</keyword>
<dbReference type="InterPro" id="IPR001810">
    <property type="entry name" value="F-box_dom"/>
</dbReference>
<gene>
    <name evidence="3" type="ORF">RCL2_002175900</name>
    <name evidence="2" type="ORF">RclHR1_01420014</name>
</gene>
<sequence>MSSRIPSEILQDIFKYLTEDKNVAKHLKHKELYKCLFVNKFWCANAIIILWKNPINQEINPKSLITTYISCLNEESKMILQKNEIILPYNNENNNN</sequence>
<feature type="domain" description="F-box" evidence="1">
    <location>
        <begin position="3"/>
        <end position="54"/>
    </location>
</feature>
<organism evidence="2 4">
    <name type="scientific">Rhizophagus clarus</name>
    <dbReference type="NCBI Taxonomy" id="94130"/>
    <lineage>
        <taxon>Eukaryota</taxon>
        <taxon>Fungi</taxon>
        <taxon>Fungi incertae sedis</taxon>
        <taxon>Mucoromycota</taxon>
        <taxon>Glomeromycotina</taxon>
        <taxon>Glomeromycetes</taxon>
        <taxon>Glomerales</taxon>
        <taxon>Glomeraceae</taxon>
        <taxon>Rhizophagus</taxon>
    </lineage>
</organism>
<dbReference type="EMBL" id="BLAL01000239">
    <property type="protein sequence ID" value="GES95068.1"/>
    <property type="molecule type" value="Genomic_DNA"/>
</dbReference>
<evidence type="ECO:0000259" key="1">
    <source>
        <dbReference type="Pfam" id="PF12937"/>
    </source>
</evidence>
<name>A0A2Z6QSL1_9GLOM</name>
<evidence type="ECO:0000313" key="3">
    <source>
        <dbReference type="EMBL" id="GES95068.1"/>
    </source>
</evidence>
<comment type="caution">
    <text evidence="2">The sequence shown here is derived from an EMBL/GenBank/DDBJ whole genome shotgun (WGS) entry which is preliminary data.</text>
</comment>
<evidence type="ECO:0000313" key="4">
    <source>
        <dbReference type="Proteomes" id="UP000247702"/>
    </source>
</evidence>
<reference evidence="2 4" key="1">
    <citation type="submission" date="2017-11" db="EMBL/GenBank/DDBJ databases">
        <title>The genome of Rhizophagus clarus HR1 reveals common genetic basis of auxotrophy among arbuscular mycorrhizal fungi.</title>
        <authorList>
            <person name="Kobayashi Y."/>
        </authorList>
    </citation>
    <scope>NUCLEOTIDE SEQUENCE [LARGE SCALE GENOMIC DNA]</scope>
    <source>
        <strain evidence="2 4">HR1</strain>
    </source>
</reference>
<proteinExistence type="predicted"/>